<proteinExistence type="predicted"/>
<dbReference type="InterPro" id="IPR035985">
    <property type="entry name" value="Ubiquitin-activating_enz"/>
</dbReference>
<dbReference type="OrthoDB" id="2973590at2"/>
<gene>
    <name evidence="1" type="ORF">SAMN02982985_01929</name>
</gene>
<protein>
    <submittedName>
        <fullName evidence="1">Bacteriocin biosynthesis cyclodehydratase domain-containing protein</fullName>
    </submittedName>
</protein>
<sequence>MKLELSRSDAAPTDAEPRYRLWPLQVVRHDQGVILRRGTEKLYVAGADAVPVVEELLAIAHGAGGATLVEMLRPFAEDQRDHVQSLLEKLLAKRFLADAAQVAAGDERVPTNEDVFYWGQGSTTAEAHANLNQRRFVIVGVNAVGARLADSLAACGALELTVIDHPALRNMAFFDDNGEIDLRRWPARAAVPVAFDDWIDGDMEFEGLVATSDFGGLGLMREWNEFCVRERKLFLPVVLQDMMGYVGPLVIPGESPCFECAWTRQSSNMNQPGIERATEPVAYFGQGVDAWLPPMASMLGELAALELVRFGSGVVAGVRTGVMTEVDMLRPELSTRRLLKVPRCRVCGPLTRRATTTGERNVFVPGNDEADS</sequence>
<dbReference type="RefSeq" id="WP_139236384.1">
    <property type="nucleotide sequence ID" value="NZ_FOTW01000009.1"/>
</dbReference>
<dbReference type="AlphaFoldDB" id="A0A1I4LFT9"/>
<dbReference type="EMBL" id="FOTW01000009">
    <property type="protein sequence ID" value="SFL89810.1"/>
    <property type="molecule type" value="Genomic_DNA"/>
</dbReference>
<dbReference type="NCBIfam" id="TIGR03882">
    <property type="entry name" value="cyclo_dehyd_2"/>
    <property type="match status" value="1"/>
</dbReference>
<evidence type="ECO:0000313" key="2">
    <source>
        <dbReference type="Proteomes" id="UP000199470"/>
    </source>
</evidence>
<accession>A0A1I4LFT9</accession>
<dbReference type="InterPro" id="IPR022291">
    <property type="entry name" value="Bacteriocin_synth_cyclodeHase"/>
</dbReference>
<dbReference type="SUPFAM" id="SSF69572">
    <property type="entry name" value="Activating enzymes of the ubiquitin-like proteins"/>
    <property type="match status" value="1"/>
</dbReference>
<dbReference type="Gene3D" id="3.40.50.720">
    <property type="entry name" value="NAD(P)-binding Rossmann-like Domain"/>
    <property type="match status" value="1"/>
</dbReference>
<evidence type="ECO:0000313" key="1">
    <source>
        <dbReference type="EMBL" id="SFL89810.1"/>
    </source>
</evidence>
<organism evidence="1 2">
    <name type="scientific">Rugamonas rubra</name>
    <dbReference type="NCBI Taxonomy" id="758825"/>
    <lineage>
        <taxon>Bacteria</taxon>
        <taxon>Pseudomonadati</taxon>
        <taxon>Pseudomonadota</taxon>
        <taxon>Betaproteobacteria</taxon>
        <taxon>Burkholderiales</taxon>
        <taxon>Oxalobacteraceae</taxon>
        <taxon>Telluria group</taxon>
        <taxon>Rugamonas</taxon>
    </lineage>
</organism>
<name>A0A1I4LFT9_9BURK</name>
<reference evidence="1 2" key="1">
    <citation type="submission" date="2016-10" db="EMBL/GenBank/DDBJ databases">
        <authorList>
            <person name="de Groot N.N."/>
        </authorList>
    </citation>
    <scope>NUCLEOTIDE SEQUENCE [LARGE SCALE GENOMIC DNA]</scope>
    <source>
        <strain evidence="1 2">ATCC 43154</strain>
    </source>
</reference>
<keyword evidence="2" id="KW-1185">Reference proteome</keyword>
<dbReference type="Proteomes" id="UP000199470">
    <property type="component" value="Unassembled WGS sequence"/>
</dbReference>
<dbReference type="STRING" id="758825.SAMN02982985_01929"/>
<dbReference type="GO" id="GO:0008641">
    <property type="term" value="F:ubiquitin-like modifier activating enzyme activity"/>
    <property type="evidence" value="ECO:0007669"/>
    <property type="project" value="InterPro"/>
</dbReference>